<accession>A0ABZ1KSW9</accession>
<keyword evidence="2" id="KW-0812">Transmembrane</keyword>
<keyword evidence="2" id="KW-1133">Transmembrane helix</keyword>
<evidence type="ECO:0000256" key="2">
    <source>
        <dbReference type="SAM" id="Phobius"/>
    </source>
</evidence>
<organism evidence="3 4">
    <name type="scientific">Streptomyces achromogenes</name>
    <dbReference type="NCBI Taxonomy" id="67255"/>
    <lineage>
        <taxon>Bacteria</taxon>
        <taxon>Bacillati</taxon>
        <taxon>Actinomycetota</taxon>
        <taxon>Actinomycetes</taxon>
        <taxon>Kitasatosporales</taxon>
        <taxon>Streptomycetaceae</taxon>
        <taxon>Streptomyces</taxon>
    </lineage>
</organism>
<evidence type="ECO:0000313" key="3">
    <source>
        <dbReference type="EMBL" id="WTQ81596.1"/>
    </source>
</evidence>
<keyword evidence="2" id="KW-0472">Membrane</keyword>
<dbReference type="Proteomes" id="UP001622557">
    <property type="component" value="Chromosome"/>
</dbReference>
<gene>
    <name evidence="3" type="ORF">OG350_15235</name>
</gene>
<protein>
    <submittedName>
        <fullName evidence="3">Uncharacterized protein</fullName>
    </submittedName>
</protein>
<reference evidence="3 4" key="1">
    <citation type="submission" date="2022-10" db="EMBL/GenBank/DDBJ databases">
        <title>The complete genomes of actinobacterial strains from the NBC collection.</title>
        <authorList>
            <person name="Joergensen T.S."/>
            <person name="Alvarez Arevalo M."/>
            <person name="Sterndorff E.B."/>
            <person name="Faurdal D."/>
            <person name="Vuksanovic O."/>
            <person name="Mourched A.-S."/>
            <person name="Charusanti P."/>
            <person name="Shaw S."/>
            <person name="Blin K."/>
            <person name="Weber T."/>
        </authorList>
    </citation>
    <scope>NUCLEOTIDE SEQUENCE [LARGE SCALE GENOMIC DNA]</scope>
    <source>
        <strain evidence="3 4">NBC_00156</strain>
    </source>
</reference>
<evidence type="ECO:0000313" key="4">
    <source>
        <dbReference type="Proteomes" id="UP001622557"/>
    </source>
</evidence>
<name>A0ABZ1KSW9_STRAH</name>
<sequence>MSTPPGDRDEPRHVPSSGGRRSVASSGEPRYEPPPGPGRLALWILLFAVAALAVVLGGVYFT</sequence>
<dbReference type="GeneID" id="97281804"/>
<feature type="compositionally biased region" description="Basic and acidic residues" evidence="1">
    <location>
        <begin position="1"/>
        <end position="13"/>
    </location>
</feature>
<feature type="transmembrane region" description="Helical" evidence="2">
    <location>
        <begin position="40"/>
        <end position="61"/>
    </location>
</feature>
<proteinExistence type="predicted"/>
<feature type="region of interest" description="Disordered" evidence="1">
    <location>
        <begin position="1"/>
        <end position="33"/>
    </location>
</feature>
<dbReference type="EMBL" id="CP108164">
    <property type="protein sequence ID" value="WTQ81596.1"/>
    <property type="molecule type" value="Genomic_DNA"/>
</dbReference>
<feature type="compositionally biased region" description="Low complexity" evidence="1">
    <location>
        <begin position="16"/>
        <end position="28"/>
    </location>
</feature>
<evidence type="ECO:0000256" key="1">
    <source>
        <dbReference type="SAM" id="MobiDB-lite"/>
    </source>
</evidence>
<keyword evidence="4" id="KW-1185">Reference proteome</keyword>
<dbReference type="RefSeq" id="WP_405447633.1">
    <property type="nucleotide sequence ID" value="NZ_CP108164.1"/>
</dbReference>